<accession>A0A0E9X826</accession>
<protein>
    <submittedName>
        <fullName evidence="1">Uncharacterized protein</fullName>
    </submittedName>
</protein>
<proteinExistence type="predicted"/>
<dbReference type="EMBL" id="GBXM01009956">
    <property type="protein sequence ID" value="JAH98621.1"/>
    <property type="molecule type" value="Transcribed_RNA"/>
</dbReference>
<organism evidence="1">
    <name type="scientific">Anguilla anguilla</name>
    <name type="common">European freshwater eel</name>
    <name type="synonym">Muraena anguilla</name>
    <dbReference type="NCBI Taxonomy" id="7936"/>
    <lineage>
        <taxon>Eukaryota</taxon>
        <taxon>Metazoa</taxon>
        <taxon>Chordata</taxon>
        <taxon>Craniata</taxon>
        <taxon>Vertebrata</taxon>
        <taxon>Euteleostomi</taxon>
        <taxon>Actinopterygii</taxon>
        <taxon>Neopterygii</taxon>
        <taxon>Teleostei</taxon>
        <taxon>Anguilliformes</taxon>
        <taxon>Anguillidae</taxon>
        <taxon>Anguilla</taxon>
    </lineage>
</organism>
<reference evidence="1" key="1">
    <citation type="submission" date="2014-11" db="EMBL/GenBank/DDBJ databases">
        <authorList>
            <person name="Amaro Gonzalez C."/>
        </authorList>
    </citation>
    <scope>NUCLEOTIDE SEQUENCE</scope>
</reference>
<sequence length="47" mass="5456">MHIFVAHDQFGCVKSNENAYNYSTVFLLQNSRISQKPLLTIFQAAYF</sequence>
<name>A0A0E9X826_ANGAN</name>
<reference evidence="1" key="2">
    <citation type="journal article" date="2015" name="Fish Shellfish Immunol.">
        <title>Early steps in the European eel (Anguilla anguilla)-Vibrio vulnificus interaction in the gills: Role of the RtxA13 toxin.</title>
        <authorList>
            <person name="Callol A."/>
            <person name="Pajuelo D."/>
            <person name="Ebbesson L."/>
            <person name="Teles M."/>
            <person name="MacKenzie S."/>
            <person name="Amaro C."/>
        </authorList>
    </citation>
    <scope>NUCLEOTIDE SEQUENCE</scope>
</reference>
<evidence type="ECO:0000313" key="1">
    <source>
        <dbReference type="EMBL" id="JAH98621.1"/>
    </source>
</evidence>
<dbReference type="AlphaFoldDB" id="A0A0E9X826"/>